<accession>W4QMI6</accession>
<dbReference type="PROSITE" id="PS51343">
    <property type="entry name" value="PII_GLNB_DOM"/>
    <property type="match status" value="1"/>
</dbReference>
<keyword evidence="2" id="KW-1185">Reference proteome</keyword>
<evidence type="ECO:0000313" key="2">
    <source>
        <dbReference type="Proteomes" id="UP000018896"/>
    </source>
</evidence>
<dbReference type="EMBL" id="BAUV01000002">
    <property type="protein sequence ID" value="GAE33306.1"/>
    <property type="molecule type" value="Genomic_DNA"/>
</dbReference>
<dbReference type="GO" id="GO:0006808">
    <property type="term" value="P:regulation of nitrogen utilization"/>
    <property type="evidence" value="ECO:0007669"/>
    <property type="project" value="InterPro"/>
</dbReference>
<organism evidence="1 2">
    <name type="scientific">Halalkalibacter akibai (strain ATCC 43226 / DSM 21942 / CIP 109018 / JCM 9157 / 1139)</name>
    <name type="common">Bacillus akibai</name>
    <dbReference type="NCBI Taxonomy" id="1236973"/>
    <lineage>
        <taxon>Bacteria</taxon>
        <taxon>Bacillati</taxon>
        <taxon>Bacillota</taxon>
        <taxon>Bacilli</taxon>
        <taxon>Bacillales</taxon>
        <taxon>Bacillaceae</taxon>
        <taxon>Halalkalibacter</taxon>
    </lineage>
</organism>
<dbReference type="Gene3D" id="3.30.70.120">
    <property type="match status" value="1"/>
</dbReference>
<dbReference type="SUPFAM" id="SSF54913">
    <property type="entry name" value="GlnB-like"/>
    <property type="match status" value="1"/>
</dbReference>
<dbReference type="GO" id="GO:0030234">
    <property type="term" value="F:enzyme regulator activity"/>
    <property type="evidence" value="ECO:0007669"/>
    <property type="project" value="InterPro"/>
</dbReference>
<dbReference type="Pfam" id="PF00543">
    <property type="entry name" value="P-II"/>
    <property type="match status" value="1"/>
</dbReference>
<dbReference type="Proteomes" id="UP000018896">
    <property type="component" value="Unassembled WGS sequence"/>
</dbReference>
<evidence type="ECO:0000313" key="1">
    <source>
        <dbReference type="EMBL" id="GAE33306.1"/>
    </source>
</evidence>
<dbReference type="InterPro" id="IPR011322">
    <property type="entry name" value="N-reg_PII-like_a/b"/>
</dbReference>
<dbReference type="InterPro" id="IPR015867">
    <property type="entry name" value="N-reg_PII/ATP_PRibTrfase_C"/>
</dbReference>
<dbReference type="eggNOG" id="COG0347">
    <property type="taxonomic scope" value="Bacteria"/>
</dbReference>
<dbReference type="STRING" id="1236973.JCM9157_303"/>
<sequence length="123" mass="13373">MDTPIKYNLIVTVVNKGYSEKVVEATKKAGAEGGTIIYGRGTGIHEQAKLFSIAIEPEKELVLTLIDREKTDAVLETILIEAELNKPGKGIAFVLEVERTIGINHILNSLVNKEGGNKNADRS</sequence>
<dbReference type="AlphaFoldDB" id="W4QMI6"/>
<dbReference type="SMART" id="SM00938">
    <property type="entry name" value="P-II"/>
    <property type="match status" value="1"/>
</dbReference>
<gene>
    <name evidence="1" type="ORF">JCM9157_303</name>
</gene>
<reference evidence="1 2" key="1">
    <citation type="journal article" date="2014" name="Genome Announc.">
        <title>Draft Genome Sequences of Three Alkaliphilic Bacillus Strains, Bacillus wakoensis JCM 9140T, Bacillus akibai JCM 9157T, and Bacillus hemicellulosilyticus JCM 9152T.</title>
        <authorList>
            <person name="Yuki M."/>
            <person name="Oshima K."/>
            <person name="Suda W."/>
            <person name="Oshida Y."/>
            <person name="Kitamura K."/>
            <person name="Iida T."/>
            <person name="Hattori M."/>
            <person name="Ohkuma M."/>
        </authorList>
    </citation>
    <scope>NUCLEOTIDE SEQUENCE [LARGE SCALE GENOMIC DNA]</scope>
    <source>
        <strain evidence="1 2">JCM 9157</strain>
    </source>
</reference>
<protein>
    <submittedName>
        <fullName evidence="1">Nitrogen regulatory protein P-II</fullName>
    </submittedName>
</protein>
<comment type="caution">
    <text evidence="1">The sequence shown here is derived from an EMBL/GenBank/DDBJ whole genome shotgun (WGS) entry which is preliminary data.</text>
</comment>
<dbReference type="RefSeq" id="WP_035661326.1">
    <property type="nucleotide sequence ID" value="NZ_BAUV01000002.1"/>
</dbReference>
<dbReference type="InterPro" id="IPR002187">
    <property type="entry name" value="N-reg_PII"/>
</dbReference>
<name>W4QMI6_HALA3</name>
<proteinExistence type="predicted"/>